<feature type="domain" description="HTH tetR-type" evidence="5">
    <location>
        <begin position="12"/>
        <end position="72"/>
    </location>
</feature>
<dbReference type="InterPro" id="IPR009057">
    <property type="entry name" value="Homeodomain-like_sf"/>
</dbReference>
<evidence type="ECO:0000313" key="6">
    <source>
        <dbReference type="EMBL" id="MDT0300625.1"/>
    </source>
</evidence>
<dbReference type="SUPFAM" id="SSF48498">
    <property type="entry name" value="Tetracyclin repressor-like, C-terminal domain"/>
    <property type="match status" value="1"/>
</dbReference>
<keyword evidence="7" id="KW-1185">Reference proteome</keyword>
<dbReference type="Pfam" id="PF00440">
    <property type="entry name" value="TetR_N"/>
    <property type="match status" value="1"/>
</dbReference>
<protein>
    <submittedName>
        <fullName evidence="6">Helix-turn-helix domain-containing protein</fullName>
    </submittedName>
</protein>
<comment type="caution">
    <text evidence="6">The sequence shown here is derived from an EMBL/GenBank/DDBJ whole genome shotgun (WGS) entry which is preliminary data.</text>
</comment>
<dbReference type="PROSITE" id="PS50977">
    <property type="entry name" value="HTH_TETR_2"/>
    <property type="match status" value="1"/>
</dbReference>
<keyword evidence="1" id="KW-0805">Transcription regulation</keyword>
<dbReference type="SUPFAM" id="SSF46689">
    <property type="entry name" value="Homeodomain-like"/>
    <property type="match status" value="1"/>
</dbReference>
<dbReference type="PANTHER" id="PTHR47506:SF3">
    <property type="entry name" value="HTH-TYPE TRANSCRIPTIONAL REGULATOR LMRA"/>
    <property type="match status" value="1"/>
</dbReference>
<reference evidence="7" key="1">
    <citation type="submission" date="2023-07" db="EMBL/GenBank/DDBJ databases">
        <title>30 novel species of actinomycetes from the DSMZ collection.</title>
        <authorList>
            <person name="Nouioui I."/>
        </authorList>
    </citation>
    <scope>NUCLEOTIDE SEQUENCE [LARGE SCALE GENOMIC DNA]</scope>
    <source>
        <strain evidence="7">DSM 45055</strain>
    </source>
</reference>
<evidence type="ECO:0000256" key="1">
    <source>
        <dbReference type="ARBA" id="ARBA00023015"/>
    </source>
</evidence>
<evidence type="ECO:0000313" key="7">
    <source>
        <dbReference type="Proteomes" id="UP001183226"/>
    </source>
</evidence>
<dbReference type="Proteomes" id="UP001183226">
    <property type="component" value="Unassembled WGS sequence"/>
</dbReference>
<evidence type="ECO:0000256" key="2">
    <source>
        <dbReference type="ARBA" id="ARBA00023125"/>
    </source>
</evidence>
<evidence type="ECO:0000259" key="5">
    <source>
        <dbReference type="PROSITE" id="PS50977"/>
    </source>
</evidence>
<dbReference type="Gene3D" id="1.10.357.10">
    <property type="entry name" value="Tetracycline Repressor, domain 2"/>
    <property type="match status" value="1"/>
</dbReference>
<dbReference type="InterPro" id="IPR001647">
    <property type="entry name" value="HTH_TetR"/>
</dbReference>
<dbReference type="EMBL" id="JAVREK010000001">
    <property type="protein sequence ID" value="MDT0300625.1"/>
    <property type="molecule type" value="Genomic_DNA"/>
</dbReference>
<dbReference type="PRINTS" id="PR00455">
    <property type="entry name" value="HTHTETR"/>
</dbReference>
<proteinExistence type="predicted"/>
<gene>
    <name evidence="6" type="ORF">RM446_00690</name>
</gene>
<sequence>MAAPKRRAEGGPGAADRILATASALFYERGIRATGVNTIAEQSGVTKVTLYAHFGSKDGLVVAHLRARNQRWWAEFDGHLAGCATAEERLRAMFEAYRSWVLAGDFRGCGFVNASIELTAPEHPGHAIISDHKEGIRCCLEGIATDAGCRHPAKAAEEWRLLLEGATAIASLRHSTEPFDHARQAALRLLPTAHPGLDGGPERS</sequence>
<accession>A0ABU2KMY3</accession>
<dbReference type="Pfam" id="PF16925">
    <property type="entry name" value="TetR_C_13"/>
    <property type="match status" value="1"/>
</dbReference>
<organism evidence="6 7">
    <name type="scientific">Streptomonospora wellingtoniae</name>
    <dbReference type="NCBI Taxonomy" id="3075544"/>
    <lineage>
        <taxon>Bacteria</taxon>
        <taxon>Bacillati</taxon>
        <taxon>Actinomycetota</taxon>
        <taxon>Actinomycetes</taxon>
        <taxon>Streptosporangiales</taxon>
        <taxon>Nocardiopsidaceae</taxon>
        <taxon>Streptomonospora</taxon>
    </lineage>
</organism>
<dbReference type="PANTHER" id="PTHR47506">
    <property type="entry name" value="TRANSCRIPTIONAL REGULATORY PROTEIN"/>
    <property type="match status" value="1"/>
</dbReference>
<feature type="DNA-binding region" description="H-T-H motif" evidence="4">
    <location>
        <begin position="35"/>
        <end position="54"/>
    </location>
</feature>
<evidence type="ECO:0000256" key="4">
    <source>
        <dbReference type="PROSITE-ProRule" id="PRU00335"/>
    </source>
</evidence>
<dbReference type="InterPro" id="IPR036271">
    <property type="entry name" value="Tet_transcr_reg_TetR-rel_C_sf"/>
</dbReference>
<name>A0ABU2KMY3_9ACTN</name>
<evidence type="ECO:0000256" key="3">
    <source>
        <dbReference type="ARBA" id="ARBA00023163"/>
    </source>
</evidence>
<dbReference type="InterPro" id="IPR011075">
    <property type="entry name" value="TetR_C"/>
</dbReference>
<keyword evidence="3" id="KW-0804">Transcription</keyword>
<keyword evidence="2 4" id="KW-0238">DNA-binding</keyword>
<dbReference type="RefSeq" id="WP_311543041.1">
    <property type="nucleotide sequence ID" value="NZ_JAVREK010000001.1"/>
</dbReference>